<evidence type="ECO:0000313" key="1">
    <source>
        <dbReference type="EMBL" id="EEY58995.1"/>
    </source>
</evidence>
<accession>D0NHS0</accession>
<dbReference type="EMBL" id="DS028138">
    <property type="protein sequence ID" value="EEY58995.1"/>
    <property type="molecule type" value="Genomic_DNA"/>
</dbReference>
<organism evidence="1 2">
    <name type="scientific">Phytophthora infestans (strain T30-4)</name>
    <name type="common">Potato late blight agent</name>
    <dbReference type="NCBI Taxonomy" id="403677"/>
    <lineage>
        <taxon>Eukaryota</taxon>
        <taxon>Sar</taxon>
        <taxon>Stramenopiles</taxon>
        <taxon>Oomycota</taxon>
        <taxon>Peronosporomycetes</taxon>
        <taxon>Peronosporales</taxon>
        <taxon>Peronosporaceae</taxon>
        <taxon>Phytophthora</taxon>
    </lineage>
</organism>
<dbReference type="HOGENOM" id="CLU_2325304_0_0_1"/>
<name>D0NHS0_PHYIT</name>
<proteinExistence type="predicted"/>
<dbReference type="VEuPathDB" id="FungiDB:PITG_12031"/>
<reference evidence="2" key="1">
    <citation type="journal article" date="2009" name="Nature">
        <title>Genome sequence and analysis of the Irish potato famine pathogen Phytophthora infestans.</title>
        <authorList>
            <consortium name="The Broad Institute Genome Sequencing Platform"/>
            <person name="Haas B.J."/>
            <person name="Kamoun S."/>
            <person name="Zody M.C."/>
            <person name="Jiang R.H."/>
            <person name="Handsaker R.E."/>
            <person name="Cano L.M."/>
            <person name="Grabherr M."/>
            <person name="Kodira C.D."/>
            <person name="Raffaele S."/>
            <person name="Torto-Alalibo T."/>
            <person name="Bozkurt T.O."/>
            <person name="Ah-Fong A.M."/>
            <person name="Alvarado L."/>
            <person name="Anderson V.L."/>
            <person name="Armstrong M.R."/>
            <person name="Avrova A."/>
            <person name="Baxter L."/>
            <person name="Beynon J."/>
            <person name="Boevink P.C."/>
            <person name="Bollmann S.R."/>
            <person name="Bos J.I."/>
            <person name="Bulone V."/>
            <person name="Cai G."/>
            <person name="Cakir C."/>
            <person name="Carrington J.C."/>
            <person name="Chawner M."/>
            <person name="Conti L."/>
            <person name="Costanzo S."/>
            <person name="Ewan R."/>
            <person name="Fahlgren N."/>
            <person name="Fischbach M.A."/>
            <person name="Fugelstad J."/>
            <person name="Gilroy E.M."/>
            <person name="Gnerre S."/>
            <person name="Green P.J."/>
            <person name="Grenville-Briggs L.J."/>
            <person name="Griffith J."/>
            <person name="Grunwald N.J."/>
            <person name="Horn K."/>
            <person name="Horner N.R."/>
            <person name="Hu C.H."/>
            <person name="Huitema E."/>
            <person name="Jeong D.H."/>
            <person name="Jones A.M."/>
            <person name="Jones J.D."/>
            <person name="Jones R.W."/>
            <person name="Karlsson E.K."/>
            <person name="Kunjeti S.G."/>
            <person name="Lamour K."/>
            <person name="Liu Z."/>
            <person name="Ma L."/>
            <person name="Maclean D."/>
            <person name="Chibucos M.C."/>
            <person name="McDonald H."/>
            <person name="McWalters J."/>
            <person name="Meijer H.J."/>
            <person name="Morgan W."/>
            <person name="Morris P.F."/>
            <person name="Munro C.A."/>
            <person name="O'Neill K."/>
            <person name="Ospina-Giraldo M."/>
            <person name="Pinzon A."/>
            <person name="Pritchard L."/>
            <person name="Ramsahoye B."/>
            <person name="Ren Q."/>
            <person name="Restrepo S."/>
            <person name="Roy S."/>
            <person name="Sadanandom A."/>
            <person name="Savidor A."/>
            <person name="Schornack S."/>
            <person name="Schwartz D.C."/>
            <person name="Schumann U.D."/>
            <person name="Schwessinger B."/>
            <person name="Seyer L."/>
            <person name="Sharpe T."/>
            <person name="Silvar C."/>
            <person name="Song J."/>
            <person name="Studholme D.J."/>
            <person name="Sykes S."/>
            <person name="Thines M."/>
            <person name="van de Vondervoort P.J."/>
            <person name="Phuntumart V."/>
            <person name="Wawra S."/>
            <person name="Weide R."/>
            <person name="Win J."/>
            <person name="Young C."/>
            <person name="Zhou S."/>
            <person name="Fry W."/>
            <person name="Meyers B.C."/>
            <person name="van West P."/>
            <person name="Ristaino J."/>
            <person name="Govers F."/>
            <person name="Birch P.R."/>
            <person name="Whisson S.C."/>
            <person name="Judelson H.S."/>
            <person name="Nusbaum C."/>
        </authorList>
    </citation>
    <scope>NUCLEOTIDE SEQUENCE [LARGE SCALE GENOMIC DNA]</scope>
    <source>
        <strain evidence="2">T30-4</strain>
    </source>
</reference>
<dbReference type="KEGG" id="pif:PITG_12031"/>
<sequence length="99" mass="10343">MALVVRYTDLQHGGVVRVYSWWRMERGGAVGCGAPAGYLVAVSRPGPGRGVAHDGLSERNGFDAGDVAASTARLHLACIAELPAQIVIVAATEIDAIKE</sequence>
<dbReference type="RefSeq" id="XP_002901468.1">
    <property type="nucleotide sequence ID" value="XM_002901422.1"/>
</dbReference>
<protein>
    <submittedName>
        <fullName evidence="1">Uncharacterized protein</fullName>
    </submittedName>
</protein>
<dbReference type="GeneID" id="9471004"/>
<keyword evidence="2" id="KW-1185">Reference proteome</keyword>
<dbReference type="Proteomes" id="UP000006643">
    <property type="component" value="Unassembled WGS sequence"/>
</dbReference>
<dbReference type="InParanoid" id="D0NHS0"/>
<dbReference type="AlphaFoldDB" id="D0NHS0"/>
<evidence type="ECO:0000313" key="2">
    <source>
        <dbReference type="Proteomes" id="UP000006643"/>
    </source>
</evidence>
<gene>
    <name evidence="1" type="ORF">PITG_12031</name>
</gene>